<dbReference type="PANTHER" id="PTHR10954:SF18">
    <property type="entry name" value="RIBONUCLEASE HII"/>
    <property type="match status" value="1"/>
</dbReference>
<evidence type="ECO:0000256" key="11">
    <source>
        <dbReference type="ARBA" id="ARBA00023211"/>
    </source>
</evidence>
<keyword evidence="9 12" id="KW-0255">Endonuclease</keyword>
<evidence type="ECO:0000256" key="10">
    <source>
        <dbReference type="ARBA" id="ARBA00022801"/>
    </source>
</evidence>
<evidence type="ECO:0000256" key="9">
    <source>
        <dbReference type="ARBA" id="ARBA00022759"/>
    </source>
</evidence>
<evidence type="ECO:0000313" key="15">
    <source>
        <dbReference type="EMBL" id="RDU72750.1"/>
    </source>
</evidence>
<dbReference type="InterPro" id="IPR024567">
    <property type="entry name" value="RNase_HII/HIII_dom"/>
</dbReference>
<evidence type="ECO:0000256" key="4">
    <source>
        <dbReference type="ARBA" id="ARBA00004496"/>
    </source>
</evidence>
<comment type="cofactor">
    <cofactor evidence="2">
        <name>Mg(2+)</name>
        <dbReference type="ChEBI" id="CHEBI:18420"/>
    </cofactor>
</comment>
<keyword evidence="10 12" id="KW-0378">Hydrolase</keyword>
<gene>
    <name evidence="15" type="ORF">CQA66_03935</name>
</gene>
<evidence type="ECO:0000256" key="8">
    <source>
        <dbReference type="ARBA" id="ARBA00022723"/>
    </source>
</evidence>
<dbReference type="Proteomes" id="UP000256424">
    <property type="component" value="Unassembled WGS sequence"/>
</dbReference>
<dbReference type="Pfam" id="PF01351">
    <property type="entry name" value="RNase_HII"/>
    <property type="match status" value="1"/>
</dbReference>
<dbReference type="RefSeq" id="WP_104762408.1">
    <property type="nucleotide sequence ID" value="NZ_FZPM01000004.1"/>
</dbReference>
<evidence type="ECO:0000313" key="16">
    <source>
        <dbReference type="Proteomes" id="UP000256424"/>
    </source>
</evidence>
<comment type="similarity">
    <text evidence="5 13">Belongs to the RNase HII family.</text>
</comment>
<keyword evidence="7 12" id="KW-0540">Nuclease</keyword>
<dbReference type="GO" id="GO:0032299">
    <property type="term" value="C:ribonuclease H2 complex"/>
    <property type="evidence" value="ECO:0007669"/>
    <property type="project" value="TreeGrafter"/>
</dbReference>
<evidence type="ECO:0000256" key="13">
    <source>
        <dbReference type="RuleBase" id="RU003515"/>
    </source>
</evidence>
<feature type="binding site" evidence="12">
    <location>
        <position position="16"/>
    </location>
    <ligand>
        <name>a divalent metal cation</name>
        <dbReference type="ChEBI" id="CHEBI:60240"/>
    </ligand>
</feature>
<comment type="subcellular location">
    <subcellularLocation>
        <location evidence="4">Cytoplasm</location>
    </subcellularLocation>
</comment>
<dbReference type="SUPFAM" id="SSF53098">
    <property type="entry name" value="Ribonuclease H-like"/>
    <property type="match status" value="1"/>
</dbReference>
<dbReference type="GO" id="GO:0006298">
    <property type="term" value="P:mismatch repair"/>
    <property type="evidence" value="ECO:0007669"/>
    <property type="project" value="TreeGrafter"/>
</dbReference>
<accession>A0A3D8J651</accession>
<protein>
    <recommendedName>
        <fullName evidence="13">Ribonuclease</fullName>
        <ecNumber evidence="13">3.1.26.4</ecNumber>
    </recommendedName>
</protein>
<dbReference type="EC" id="3.1.26.4" evidence="13"/>
<comment type="caution">
    <text evidence="15">The sequence shown here is derived from an EMBL/GenBank/DDBJ whole genome shotgun (WGS) entry which is preliminary data.</text>
</comment>
<comment type="cofactor">
    <cofactor evidence="12">
        <name>Mn(2+)</name>
        <dbReference type="ChEBI" id="CHEBI:29035"/>
    </cofactor>
    <cofactor evidence="12">
        <name>Mg(2+)</name>
        <dbReference type="ChEBI" id="CHEBI:18420"/>
    </cofactor>
    <text evidence="12">Manganese or magnesium. Binds 1 divalent metal ion per monomer in the absence of substrate. May bind a second metal ion after substrate binding.</text>
</comment>
<comment type="catalytic activity">
    <reaction evidence="1 12 13">
        <text>Endonucleolytic cleavage to 5'-phosphomonoester.</text>
        <dbReference type="EC" id="3.1.26.4"/>
    </reaction>
</comment>
<name>A0A3D8J651_9HELI</name>
<reference evidence="15 16" key="1">
    <citation type="submission" date="2018-04" db="EMBL/GenBank/DDBJ databases">
        <title>Novel Campyloabacter and Helicobacter Species and Strains.</title>
        <authorList>
            <person name="Mannion A.J."/>
            <person name="Shen Z."/>
            <person name="Fox J.G."/>
        </authorList>
    </citation>
    <scope>NUCLEOTIDE SEQUENCE [LARGE SCALE GENOMIC DNA]</scope>
    <source>
        <strain evidence="15 16">MIT 97-5075</strain>
    </source>
</reference>
<organism evidence="15 16">
    <name type="scientific">Helicobacter aurati</name>
    <dbReference type="NCBI Taxonomy" id="137778"/>
    <lineage>
        <taxon>Bacteria</taxon>
        <taxon>Pseudomonadati</taxon>
        <taxon>Campylobacterota</taxon>
        <taxon>Epsilonproteobacteria</taxon>
        <taxon>Campylobacterales</taxon>
        <taxon>Helicobacteraceae</taxon>
        <taxon>Helicobacter</taxon>
    </lineage>
</organism>
<keyword evidence="8 12" id="KW-0479">Metal-binding</keyword>
<dbReference type="EMBL" id="NXLW01000005">
    <property type="protein sequence ID" value="RDU72750.1"/>
    <property type="molecule type" value="Genomic_DNA"/>
</dbReference>
<keyword evidence="6" id="KW-0963">Cytoplasm</keyword>
<evidence type="ECO:0000256" key="5">
    <source>
        <dbReference type="ARBA" id="ARBA00007383"/>
    </source>
</evidence>
<dbReference type="GO" id="GO:0005737">
    <property type="term" value="C:cytoplasm"/>
    <property type="evidence" value="ECO:0007669"/>
    <property type="project" value="UniProtKB-SubCell"/>
</dbReference>
<dbReference type="GO" id="GO:0003723">
    <property type="term" value="F:RNA binding"/>
    <property type="evidence" value="ECO:0007669"/>
    <property type="project" value="UniProtKB-UniRule"/>
</dbReference>
<evidence type="ECO:0000256" key="2">
    <source>
        <dbReference type="ARBA" id="ARBA00001946"/>
    </source>
</evidence>
<dbReference type="GO" id="GO:0046872">
    <property type="term" value="F:metal ion binding"/>
    <property type="evidence" value="ECO:0007669"/>
    <property type="project" value="UniProtKB-KW"/>
</dbReference>
<dbReference type="InterPro" id="IPR022898">
    <property type="entry name" value="RNase_HII"/>
</dbReference>
<keyword evidence="16" id="KW-1185">Reference proteome</keyword>
<evidence type="ECO:0000256" key="6">
    <source>
        <dbReference type="ARBA" id="ARBA00022490"/>
    </source>
</evidence>
<proteinExistence type="inferred from homology"/>
<dbReference type="InterPro" id="IPR001352">
    <property type="entry name" value="RNase_HII/HIII"/>
</dbReference>
<dbReference type="GO" id="GO:0043137">
    <property type="term" value="P:DNA replication, removal of RNA primer"/>
    <property type="evidence" value="ECO:0007669"/>
    <property type="project" value="TreeGrafter"/>
</dbReference>
<evidence type="ECO:0000256" key="7">
    <source>
        <dbReference type="ARBA" id="ARBA00022722"/>
    </source>
</evidence>
<dbReference type="InterPro" id="IPR012337">
    <property type="entry name" value="RNaseH-like_sf"/>
</dbReference>
<dbReference type="CDD" id="cd07182">
    <property type="entry name" value="RNase_HII_bacteria_HII_like"/>
    <property type="match status" value="1"/>
</dbReference>
<feature type="binding site" evidence="12">
    <location>
        <position position="15"/>
    </location>
    <ligand>
        <name>a divalent metal cation</name>
        <dbReference type="ChEBI" id="CHEBI:60240"/>
    </ligand>
</feature>
<evidence type="ECO:0000256" key="3">
    <source>
        <dbReference type="ARBA" id="ARBA00004065"/>
    </source>
</evidence>
<sequence>MTTKTNKVTMLCGIDEAGRGCVAGSLFMAAVILPSDCIADFALLGIKDSKKLSFAMRNEIAQKIMTYLNLHRGFYKIIQYDAKQIDSLGLKHCLKESLQELYHFAIQKDSHSIIFDGNTNFGITNVSTLIKGDSLNILIGAASILAKFSKDKEMLTLHEIVPQYDFKNNKGYLTKTHKQRILKFGYCDFHRKSYRISFE</sequence>
<keyword evidence="11" id="KW-0464">Manganese</keyword>
<dbReference type="PROSITE" id="PS51975">
    <property type="entry name" value="RNASE_H_2"/>
    <property type="match status" value="1"/>
</dbReference>
<evidence type="ECO:0000256" key="1">
    <source>
        <dbReference type="ARBA" id="ARBA00000077"/>
    </source>
</evidence>
<dbReference type="GO" id="GO:0004523">
    <property type="term" value="F:RNA-DNA hybrid ribonuclease activity"/>
    <property type="evidence" value="ECO:0007669"/>
    <property type="project" value="UniProtKB-UniRule"/>
</dbReference>
<feature type="binding site" evidence="12">
    <location>
        <position position="116"/>
    </location>
    <ligand>
        <name>a divalent metal cation</name>
        <dbReference type="ChEBI" id="CHEBI:60240"/>
    </ligand>
</feature>
<evidence type="ECO:0000256" key="12">
    <source>
        <dbReference type="PROSITE-ProRule" id="PRU01319"/>
    </source>
</evidence>
<dbReference type="InterPro" id="IPR036397">
    <property type="entry name" value="RNaseH_sf"/>
</dbReference>
<dbReference type="Gene3D" id="3.30.420.10">
    <property type="entry name" value="Ribonuclease H-like superfamily/Ribonuclease H"/>
    <property type="match status" value="1"/>
</dbReference>
<dbReference type="PANTHER" id="PTHR10954">
    <property type="entry name" value="RIBONUCLEASE H2 SUBUNIT A"/>
    <property type="match status" value="1"/>
</dbReference>
<dbReference type="OrthoDB" id="9803420at2"/>
<feature type="domain" description="RNase H type-2" evidence="14">
    <location>
        <begin position="9"/>
        <end position="199"/>
    </location>
</feature>
<comment type="function">
    <text evidence="3 13">Endonuclease that specifically degrades the RNA of RNA-DNA hybrids.</text>
</comment>
<evidence type="ECO:0000259" key="14">
    <source>
        <dbReference type="PROSITE" id="PS51975"/>
    </source>
</evidence>
<dbReference type="AlphaFoldDB" id="A0A3D8J651"/>